<keyword evidence="3" id="KW-0547">Nucleotide-binding</keyword>
<accession>A0A6J5MVY4</accession>
<keyword evidence="1" id="KW-0436">Ligase</keyword>
<dbReference type="Pfam" id="PF00709">
    <property type="entry name" value="Adenylsucc_synt"/>
    <property type="match status" value="2"/>
</dbReference>
<evidence type="ECO:0000256" key="5">
    <source>
        <dbReference type="ARBA" id="ARBA00022842"/>
    </source>
</evidence>
<organism evidence="7">
    <name type="scientific">uncultured Caudovirales phage</name>
    <dbReference type="NCBI Taxonomy" id="2100421"/>
    <lineage>
        <taxon>Viruses</taxon>
        <taxon>Duplodnaviria</taxon>
        <taxon>Heunggongvirae</taxon>
        <taxon>Uroviricota</taxon>
        <taxon>Caudoviricetes</taxon>
        <taxon>Peduoviridae</taxon>
        <taxon>Maltschvirus</taxon>
        <taxon>Maltschvirus maltsch</taxon>
    </lineage>
</organism>
<dbReference type="InterPro" id="IPR027417">
    <property type="entry name" value="P-loop_NTPase"/>
</dbReference>
<dbReference type="PANTHER" id="PTHR11846:SF0">
    <property type="entry name" value="ADENYLOSUCCINATE SYNTHETASE"/>
    <property type="match status" value="1"/>
</dbReference>
<keyword evidence="5" id="KW-0460">Magnesium</keyword>
<evidence type="ECO:0000256" key="1">
    <source>
        <dbReference type="ARBA" id="ARBA00022598"/>
    </source>
</evidence>
<dbReference type="EMBL" id="LR796498">
    <property type="protein sequence ID" value="CAB4149090.1"/>
    <property type="molecule type" value="Genomic_DNA"/>
</dbReference>
<evidence type="ECO:0000256" key="4">
    <source>
        <dbReference type="ARBA" id="ARBA00022755"/>
    </source>
</evidence>
<evidence type="ECO:0000256" key="6">
    <source>
        <dbReference type="ARBA" id="ARBA00023134"/>
    </source>
</evidence>
<evidence type="ECO:0000313" key="7">
    <source>
        <dbReference type="EMBL" id="CAB4149090.1"/>
    </source>
</evidence>
<dbReference type="SMART" id="SM00788">
    <property type="entry name" value="Adenylsucc_synt"/>
    <property type="match status" value="1"/>
</dbReference>
<reference evidence="7" key="1">
    <citation type="submission" date="2020-04" db="EMBL/GenBank/DDBJ databases">
        <authorList>
            <person name="Chiriac C."/>
            <person name="Salcher M."/>
            <person name="Ghai R."/>
            <person name="Kavagutti S V."/>
        </authorList>
    </citation>
    <scope>NUCLEOTIDE SEQUENCE</scope>
</reference>
<evidence type="ECO:0000256" key="2">
    <source>
        <dbReference type="ARBA" id="ARBA00022723"/>
    </source>
</evidence>
<dbReference type="Gene3D" id="3.40.440.10">
    <property type="entry name" value="Adenylosuccinate Synthetase, subunit A, domain 1"/>
    <property type="match status" value="2"/>
</dbReference>
<dbReference type="GO" id="GO:0044208">
    <property type="term" value="P:'de novo' AMP biosynthetic process"/>
    <property type="evidence" value="ECO:0007669"/>
    <property type="project" value="TreeGrafter"/>
</dbReference>
<dbReference type="InterPro" id="IPR001114">
    <property type="entry name" value="Adenylosuccinate_synthetase"/>
</dbReference>
<dbReference type="GO" id="GO:0046872">
    <property type="term" value="F:metal ion binding"/>
    <property type="evidence" value="ECO:0007669"/>
    <property type="project" value="UniProtKB-KW"/>
</dbReference>
<keyword evidence="4" id="KW-0658">Purine biosynthesis</keyword>
<dbReference type="PANTHER" id="PTHR11846">
    <property type="entry name" value="ADENYLOSUCCINATE SYNTHETASE"/>
    <property type="match status" value="1"/>
</dbReference>
<dbReference type="Gene3D" id="3.90.170.10">
    <property type="entry name" value="Adenylosuccinate Synthetase, subunit A, domain 3"/>
    <property type="match status" value="1"/>
</dbReference>
<keyword evidence="6" id="KW-0342">GTP-binding</keyword>
<dbReference type="SMR" id="A0A6J5MVY4"/>
<dbReference type="SUPFAM" id="SSF52540">
    <property type="entry name" value="P-loop containing nucleoside triphosphate hydrolases"/>
    <property type="match status" value="1"/>
</dbReference>
<name>A0A6J5MVY4_9CAUD</name>
<dbReference type="GO" id="GO:0005525">
    <property type="term" value="F:GTP binding"/>
    <property type="evidence" value="ECO:0007669"/>
    <property type="project" value="UniProtKB-KW"/>
</dbReference>
<evidence type="ECO:0000256" key="3">
    <source>
        <dbReference type="ARBA" id="ARBA00022741"/>
    </source>
</evidence>
<keyword evidence="2" id="KW-0479">Metal-binding</keyword>
<proteinExistence type="predicted"/>
<dbReference type="GO" id="GO:0004019">
    <property type="term" value="F:adenylosuccinate synthase activity"/>
    <property type="evidence" value="ECO:0007669"/>
    <property type="project" value="InterPro"/>
</dbReference>
<dbReference type="InterPro" id="IPR042111">
    <property type="entry name" value="Adenylosuccinate_synth_dom3"/>
</dbReference>
<dbReference type="GO" id="GO:0046040">
    <property type="term" value="P:IMP metabolic process"/>
    <property type="evidence" value="ECO:0007669"/>
    <property type="project" value="TreeGrafter"/>
</dbReference>
<dbReference type="InterPro" id="IPR042109">
    <property type="entry name" value="Adenylosuccinate_synth_dom1"/>
</dbReference>
<sequence length="356" mass="39379">MTINPSAIHCVVGGQFGSEAKGHVTAQLLKRLYQENEHAPINVRVGGSNAGHSAANYVNGAIIALRTIPIGAVVRPEIDLVIAAGSEIDPEVLYNEIDLLESYGIPVLHRLVIDKYATIIEPHHIDSEQNSDLNARTGSTNKGIGASRAARLMRQATIARDWQFTRDITVADTSHLLNHTNRTIVIEGTQGYGLGLHTEQYPQTTSGDCRAIDLIAQTGVFPTPTRPIEVWLVVRTYPIRVAGNSGKLTQELTWEELNRRNSNITPEYTTVTKKQRRVGEWDTALVREAINANGGTGSHMHLCLMFADYIDETLATMSEYECLDMPTIMKLAEYETDMGQQCDMYGTSPYSVIWTR</sequence>
<gene>
    <name evidence="7" type="ORF">UFOVP526_44</name>
</gene>
<protein>
    <submittedName>
        <fullName evidence="7">Adenylosuccinate synthetase</fullName>
    </submittedName>
</protein>